<dbReference type="STRING" id="1416801.SAMN05192553_103450"/>
<dbReference type="InterPro" id="IPR015414">
    <property type="entry name" value="TMEM64"/>
</dbReference>
<name>A0A1H6Y3H8_9BACT</name>
<evidence type="ECO:0000256" key="4">
    <source>
        <dbReference type="ARBA" id="ARBA00022989"/>
    </source>
</evidence>
<keyword evidence="4 6" id="KW-1133">Transmembrane helix</keyword>
<dbReference type="PANTHER" id="PTHR12677">
    <property type="entry name" value="GOLGI APPARATUS MEMBRANE PROTEIN TVP38-RELATED"/>
    <property type="match status" value="1"/>
</dbReference>
<organism evidence="8 9">
    <name type="scientific">Cyclobacterium xiamenense</name>
    <dbReference type="NCBI Taxonomy" id="1297121"/>
    <lineage>
        <taxon>Bacteria</taxon>
        <taxon>Pseudomonadati</taxon>
        <taxon>Bacteroidota</taxon>
        <taxon>Cytophagia</taxon>
        <taxon>Cytophagales</taxon>
        <taxon>Cyclobacteriaceae</taxon>
        <taxon>Cyclobacterium</taxon>
    </lineage>
</organism>
<dbReference type="InterPro" id="IPR032816">
    <property type="entry name" value="VTT_dom"/>
</dbReference>
<protein>
    <recommendedName>
        <fullName evidence="6">TVP38/TMEM64 family membrane protein</fullName>
    </recommendedName>
</protein>
<keyword evidence="5 6" id="KW-0472">Membrane</keyword>
<dbReference type="OrthoDB" id="6194207at2"/>
<evidence type="ECO:0000313" key="9">
    <source>
        <dbReference type="Proteomes" id="UP000199403"/>
    </source>
</evidence>
<dbReference type="Proteomes" id="UP000199403">
    <property type="component" value="Unassembled WGS sequence"/>
</dbReference>
<feature type="transmembrane region" description="Helical" evidence="6">
    <location>
        <begin position="210"/>
        <end position="230"/>
    </location>
</feature>
<evidence type="ECO:0000256" key="1">
    <source>
        <dbReference type="ARBA" id="ARBA00004651"/>
    </source>
</evidence>
<evidence type="ECO:0000256" key="2">
    <source>
        <dbReference type="ARBA" id="ARBA00022475"/>
    </source>
</evidence>
<evidence type="ECO:0000256" key="3">
    <source>
        <dbReference type="ARBA" id="ARBA00022692"/>
    </source>
</evidence>
<evidence type="ECO:0000313" key="8">
    <source>
        <dbReference type="EMBL" id="SEJ35853.1"/>
    </source>
</evidence>
<comment type="subcellular location">
    <subcellularLocation>
        <location evidence="1 6">Cell membrane</location>
        <topology evidence="1 6">Multi-pass membrane protein</topology>
    </subcellularLocation>
</comment>
<reference evidence="9" key="1">
    <citation type="submission" date="2016-10" db="EMBL/GenBank/DDBJ databases">
        <authorList>
            <person name="Varghese N."/>
            <person name="Submissions S."/>
        </authorList>
    </citation>
    <scope>NUCLEOTIDE SEQUENCE [LARGE SCALE GENOMIC DNA]</scope>
    <source>
        <strain evidence="9">IBRC-M 10761</strain>
    </source>
</reference>
<keyword evidence="2 6" id="KW-1003">Cell membrane</keyword>
<sequence>MNKKATIFKHLAVIYRRNPWVVVAFLWAGLLPSLGGLLFIRVLYLHWGTLTVPSLLDVESALVYVLSGAVLMGFALIPTTLFAVLSGFVFGWEAFPFMVLGYTLASGMGYLSGKALEKDSLPWLLQPYPKAKRIIEQKKEQMGWLVFFVRISPVIPFAISNLVFALLNSGLQRVLWFGLLGMLPRTFLAFLTGTLAGTIQQAINAETTGWHYPAIGLLLLISLWGIYRFFKR</sequence>
<evidence type="ECO:0000259" key="7">
    <source>
        <dbReference type="Pfam" id="PF09335"/>
    </source>
</evidence>
<gene>
    <name evidence="8" type="ORF">SAMN05192553_103450</name>
</gene>
<evidence type="ECO:0000256" key="6">
    <source>
        <dbReference type="RuleBase" id="RU366058"/>
    </source>
</evidence>
<feature type="transmembrane region" description="Helical" evidence="6">
    <location>
        <begin position="144"/>
        <end position="167"/>
    </location>
</feature>
<feature type="domain" description="VTT" evidence="7">
    <location>
        <begin position="77"/>
        <end position="193"/>
    </location>
</feature>
<dbReference type="AlphaFoldDB" id="A0A1H6Y3H8"/>
<feature type="transmembrane region" description="Helical" evidence="6">
    <location>
        <begin position="64"/>
        <end position="88"/>
    </location>
</feature>
<feature type="transmembrane region" description="Helical" evidence="6">
    <location>
        <begin position="20"/>
        <end position="44"/>
    </location>
</feature>
<dbReference type="EMBL" id="FNZH01000003">
    <property type="protein sequence ID" value="SEJ35853.1"/>
    <property type="molecule type" value="Genomic_DNA"/>
</dbReference>
<keyword evidence="9" id="KW-1185">Reference proteome</keyword>
<comment type="similarity">
    <text evidence="6">Belongs to the TVP38/TMEM64 family.</text>
</comment>
<feature type="transmembrane region" description="Helical" evidence="6">
    <location>
        <begin position="174"/>
        <end position="198"/>
    </location>
</feature>
<proteinExistence type="inferred from homology"/>
<dbReference type="GO" id="GO:0005886">
    <property type="term" value="C:plasma membrane"/>
    <property type="evidence" value="ECO:0007669"/>
    <property type="project" value="UniProtKB-SubCell"/>
</dbReference>
<keyword evidence="3 6" id="KW-0812">Transmembrane</keyword>
<feature type="transmembrane region" description="Helical" evidence="6">
    <location>
        <begin position="95"/>
        <end position="113"/>
    </location>
</feature>
<dbReference type="PANTHER" id="PTHR12677:SF59">
    <property type="entry name" value="GOLGI APPARATUS MEMBRANE PROTEIN TVP38-RELATED"/>
    <property type="match status" value="1"/>
</dbReference>
<dbReference type="Pfam" id="PF09335">
    <property type="entry name" value="VTT_dom"/>
    <property type="match status" value="1"/>
</dbReference>
<dbReference type="RefSeq" id="WP_092173972.1">
    <property type="nucleotide sequence ID" value="NZ_FNZH01000003.1"/>
</dbReference>
<accession>A0A1H6Y3H8</accession>
<evidence type="ECO:0000256" key="5">
    <source>
        <dbReference type="ARBA" id="ARBA00023136"/>
    </source>
</evidence>